<accession>A0AA39XKA2</accession>
<proteinExistence type="predicted"/>
<dbReference type="Proteomes" id="UP001174934">
    <property type="component" value="Unassembled WGS sequence"/>
</dbReference>
<evidence type="ECO:0000313" key="1">
    <source>
        <dbReference type="EMBL" id="KAK0635582.1"/>
    </source>
</evidence>
<organism evidence="1 2">
    <name type="scientific">Bombardia bombarda</name>
    <dbReference type="NCBI Taxonomy" id="252184"/>
    <lineage>
        <taxon>Eukaryota</taxon>
        <taxon>Fungi</taxon>
        <taxon>Dikarya</taxon>
        <taxon>Ascomycota</taxon>
        <taxon>Pezizomycotina</taxon>
        <taxon>Sordariomycetes</taxon>
        <taxon>Sordariomycetidae</taxon>
        <taxon>Sordariales</taxon>
        <taxon>Lasiosphaeriaceae</taxon>
        <taxon>Bombardia</taxon>
    </lineage>
</organism>
<comment type="caution">
    <text evidence="1">The sequence shown here is derived from an EMBL/GenBank/DDBJ whole genome shotgun (WGS) entry which is preliminary data.</text>
</comment>
<sequence length="119" mass="13635">MPRLVSTGPRLKVLMSVASTSMAWPVPLSLHVSDSRRPLGLRLKEDVQRARNNTKTLDTDLIGRAQQEKGIMNIAVPHHVYFWFCTYMRTYVYIPARTMPWPVARASRPARLFFGSTFT</sequence>
<dbReference type="AlphaFoldDB" id="A0AA39XKA2"/>
<keyword evidence="2" id="KW-1185">Reference proteome</keyword>
<evidence type="ECO:0000313" key="2">
    <source>
        <dbReference type="Proteomes" id="UP001174934"/>
    </source>
</evidence>
<gene>
    <name evidence="1" type="ORF">B0T17DRAFT_516704</name>
</gene>
<protein>
    <submittedName>
        <fullName evidence="1">Uncharacterized protein</fullName>
    </submittedName>
</protein>
<reference evidence="1" key="1">
    <citation type="submission" date="2023-06" db="EMBL/GenBank/DDBJ databases">
        <title>Genome-scale phylogeny and comparative genomics of the fungal order Sordariales.</title>
        <authorList>
            <consortium name="Lawrence Berkeley National Laboratory"/>
            <person name="Hensen N."/>
            <person name="Bonometti L."/>
            <person name="Westerberg I."/>
            <person name="Brannstrom I.O."/>
            <person name="Guillou S."/>
            <person name="Cros-Aarteil S."/>
            <person name="Calhoun S."/>
            <person name="Haridas S."/>
            <person name="Kuo A."/>
            <person name="Mondo S."/>
            <person name="Pangilinan J."/>
            <person name="Riley R."/>
            <person name="LaButti K."/>
            <person name="Andreopoulos B."/>
            <person name="Lipzen A."/>
            <person name="Chen C."/>
            <person name="Yanf M."/>
            <person name="Daum C."/>
            <person name="Ng V."/>
            <person name="Clum A."/>
            <person name="Steindorff A."/>
            <person name="Ohm R."/>
            <person name="Martin F."/>
            <person name="Silar P."/>
            <person name="Natvig D."/>
            <person name="Lalanne C."/>
            <person name="Gautier V."/>
            <person name="Ament-velasquez S.L."/>
            <person name="Kruys A."/>
            <person name="Hutchinson M.I."/>
            <person name="Powell A.J."/>
            <person name="Barry K."/>
            <person name="Miller A.N."/>
            <person name="Grigoriev I.V."/>
            <person name="Debuchy R."/>
            <person name="Gladieux P."/>
            <person name="Thoren M.H."/>
            <person name="Johannesson H."/>
        </authorList>
    </citation>
    <scope>NUCLEOTIDE SEQUENCE</scope>
    <source>
        <strain evidence="1">SMH3391-2</strain>
    </source>
</reference>
<name>A0AA39XKA2_9PEZI</name>
<dbReference type="EMBL" id="JAULSR010000001">
    <property type="protein sequence ID" value="KAK0635582.1"/>
    <property type="molecule type" value="Genomic_DNA"/>
</dbReference>